<dbReference type="CDD" id="cd00075">
    <property type="entry name" value="HATPase"/>
    <property type="match status" value="1"/>
</dbReference>
<evidence type="ECO:0000256" key="7">
    <source>
        <dbReference type="ARBA" id="ARBA00022840"/>
    </source>
</evidence>
<evidence type="ECO:0000256" key="1">
    <source>
        <dbReference type="ARBA" id="ARBA00000085"/>
    </source>
</evidence>
<dbReference type="Proteomes" id="UP001330184">
    <property type="component" value="Chromosome"/>
</dbReference>
<dbReference type="Gene3D" id="3.30.565.10">
    <property type="entry name" value="Histidine kinase-like ATPase, C-terminal domain"/>
    <property type="match status" value="1"/>
</dbReference>
<keyword evidence="7" id="KW-0067">ATP-binding</keyword>
<dbReference type="CDD" id="cd00082">
    <property type="entry name" value="HisKA"/>
    <property type="match status" value="1"/>
</dbReference>
<evidence type="ECO:0000256" key="4">
    <source>
        <dbReference type="ARBA" id="ARBA00022679"/>
    </source>
</evidence>
<dbReference type="GO" id="GO:0030295">
    <property type="term" value="F:protein kinase activator activity"/>
    <property type="evidence" value="ECO:0007669"/>
    <property type="project" value="TreeGrafter"/>
</dbReference>
<evidence type="ECO:0000256" key="9">
    <source>
        <dbReference type="SAM" id="Coils"/>
    </source>
</evidence>
<dbReference type="PANTHER" id="PTHR42878">
    <property type="entry name" value="TWO-COMPONENT HISTIDINE KINASE"/>
    <property type="match status" value="1"/>
</dbReference>
<dbReference type="EMBL" id="AP027268">
    <property type="protein sequence ID" value="BDW91324.1"/>
    <property type="molecule type" value="Genomic_DNA"/>
</dbReference>
<comment type="catalytic activity">
    <reaction evidence="1">
        <text>ATP + protein L-histidine = ADP + protein N-phospho-L-histidine.</text>
        <dbReference type="EC" id="2.7.13.3"/>
    </reaction>
</comment>
<dbReference type="InterPro" id="IPR003594">
    <property type="entry name" value="HATPase_dom"/>
</dbReference>
<keyword evidence="9" id="KW-0175">Coiled coil</keyword>
<evidence type="ECO:0000256" key="6">
    <source>
        <dbReference type="ARBA" id="ARBA00022777"/>
    </source>
</evidence>
<dbReference type="PROSITE" id="PS50109">
    <property type="entry name" value="HIS_KIN"/>
    <property type="match status" value="1"/>
</dbReference>
<protein>
    <recommendedName>
        <fullName evidence="2">histidine kinase</fullName>
        <ecNumber evidence="2">2.7.13.3</ecNumber>
    </recommendedName>
</protein>
<dbReference type="GO" id="GO:0005524">
    <property type="term" value="F:ATP binding"/>
    <property type="evidence" value="ECO:0007669"/>
    <property type="project" value="UniProtKB-KW"/>
</dbReference>
<dbReference type="PRINTS" id="PR00344">
    <property type="entry name" value="BCTRLSENSOR"/>
</dbReference>
<dbReference type="EC" id="2.7.13.3" evidence="2"/>
<evidence type="ECO:0000256" key="3">
    <source>
        <dbReference type="ARBA" id="ARBA00022553"/>
    </source>
</evidence>
<keyword evidence="4" id="KW-0808">Transferase</keyword>
<dbReference type="SMART" id="SM00388">
    <property type="entry name" value="HisKA"/>
    <property type="match status" value="1"/>
</dbReference>
<evidence type="ECO:0000313" key="12">
    <source>
        <dbReference type="Proteomes" id="UP001330184"/>
    </source>
</evidence>
<dbReference type="InterPro" id="IPR050351">
    <property type="entry name" value="BphY/WalK/GraS-like"/>
</dbReference>
<dbReference type="Pfam" id="PF02518">
    <property type="entry name" value="HATPase_c"/>
    <property type="match status" value="1"/>
</dbReference>
<evidence type="ECO:0000256" key="8">
    <source>
        <dbReference type="ARBA" id="ARBA00023012"/>
    </source>
</evidence>
<proteinExistence type="predicted"/>
<keyword evidence="3" id="KW-0597">Phosphoprotein</keyword>
<dbReference type="InterPro" id="IPR036097">
    <property type="entry name" value="HisK_dim/P_sf"/>
</dbReference>
<reference evidence="11 12" key="1">
    <citation type="submission" date="2023-01" db="EMBL/GenBank/DDBJ databases">
        <title>Complete genome sequence of Muricauda aquimarina strain IFOP_LL357.</title>
        <authorList>
            <person name="Gajardo G."/>
            <person name="Ueki S."/>
            <person name="Maruyama F."/>
        </authorList>
    </citation>
    <scope>NUCLEOTIDE SEQUENCE [LARGE SCALE GENOMIC DNA]</scope>
    <source>
        <strain evidence="11 12">IFOP_LL357</strain>
    </source>
</reference>
<organism evidence="11 12">
    <name type="scientific">Flagellimonas marinaquae</name>
    <dbReference type="NCBI Taxonomy" id="254955"/>
    <lineage>
        <taxon>Bacteria</taxon>
        <taxon>Pseudomonadati</taxon>
        <taxon>Bacteroidota</taxon>
        <taxon>Flavobacteriia</taxon>
        <taxon>Flavobacteriales</taxon>
        <taxon>Flavobacteriaceae</taxon>
        <taxon>Flagellimonas</taxon>
    </lineage>
</organism>
<dbReference type="InterPro" id="IPR003661">
    <property type="entry name" value="HisK_dim/P_dom"/>
</dbReference>
<keyword evidence="5" id="KW-0547">Nucleotide-binding</keyword>
<evidence type="ECO:0000259" key="10">
    <source>
        <dbReference type="PROSITE" id="PS50109"/>
    </source>
</evidence>
<evidence type="ECO:0000256" key="2">
    <source>
        <dbReference type="ARBA" id="ARBA00012438"/>
    </source>
</evidence>
<dbReference type="PANTHER" id="PTHR42878:SF7">
    <property type="entry name" value="SENSOR HISTIDINE KINASE GLRK"/>
    <property type="match status" value="1"/>
</dbReference>
<dbReference type="AlphaFoldDB" id="A0AA48KKP2"/>
<sequence length="355" mass="40461">MHSLLKRQLKKYLPETYSDNRDLDQLLDAIANSYENYDEKLRMLQRATALSSDELYDANRELEKEAARQKQVLNSLESALSALQANFKQQEVPKNIVDSDFDAEKLARQIGELAQRASEMTTEKDRLLKNLASQNESLNSYAHVVSHDLKSPIRNISALITWIEEDEKDTLSDQSKQNLSLALGNLEKMDKLITGILKHATLQDKNASNDIFELGEVLAGIQQSIFVPKNVRFKVPGQLPQLYYDRYKIEQLFMNLMTNAVKATEGKKQGTIRVDFKDEGDHWYFAIADNGKGIPEKHQSDIFDMFHKLEDDAMATGIGLALVKKIVSLYEGNIWVDSIENMGTTFHFTLKKQNL</sequence>
<gene>
    <name evidence="11" type="ORF">MACH07_01560</name>
</gene>
<dbReference type="SMART" id="SM00387">
    <property type="entry name" value="HATPase_c"/>
    <property type="match status" value="1"/>
</dbReference>
<dbReference type="GO" id="GO:0000156">
    <property type="term" value="F:phosphorelay response regulator activity"/>
    <property type="evidence" value="ECO:0007669"/>
    <property type="project" value="TreeGrafter"/>
</dbReference>
<keyword evidence="6 11" id="KW-0418">Kinase</keyword>
<dbReference type="InterPro" id="IPR005467">
    <property type="entry name" value="His_kinase_dom"/>
</dbReference>
<evidence type="ECO:0000313" key="11">
    <source>
        <dbReference type="EMBL" id="BDW91324.1"/>
    </source>
</evidence>
<feature type="domain" description="Histidine kinase" evidence="10">
    <location>
        <begin position="144"/>
        <end position="354"/>
    </location>
</feature>
<accession>A0AA48KKP2</accession>
<dbReference type="Gene3D" id="1.10.287.130">
    <property type="match status" value="1"/>
</dbReference>
<dbReference type="SUPFAM" id="SSF47384">
    <property type="entry name" value="Homodimeric domain of signal transducing histidine kinase"/>
    <property type="match status" value="1"/>
</dbReference>
<dbReference type="SUPFAM" id="SSF55874">
    <property type="entry name" value="ATPase domain of HSP90 chaperone/DNA topoisomerase II/histidine kinase"/>
    <property type="match status" value="1"/>
</dbReference>
<dbReference type="InterPro" id="IPR036890">
    <property type="entry name" value="HATPase_C_sf"/>
</dbReference>
<feature type="coiled-coil region" evidence="9">
    <location>
        <begin position="27"/>
        <end position="130"/>
    </location>
</feature>
<dbReference type="RefSeq" id="WP_338195818.1">
    <property type="nucleotide sequence ID" value="NZ_AP027268.1"/>
</dbReference>
<dbReference type="GO" id="GO:0000155">
    <property type="term" value="F:phosphorelay sensor kinase activity"/>
    <property type="evidence" value="ECO:0007669"/>
    <property type="project" value="InterPro"/>
</dbReference>
<keyword evidence="12" id="KW-1185">Reference proteome</keyword>
<evidence type="ECO:0000256" key="5">
    <source>
        <dbReference type="ARBA" id="ARBA00022741"/>
    </source>
</evidence>
<name>A0AA48KKP2_9FLAO</name>
<dbReference type="InterPro" id="IPR004358">
    <property type="entry name" value="Sig_transdc_His_kin-like_C"/>
</dbReference>
<dbReference type="GO" id="GO:0007234">
    <property type="term" value="P:osmosensory signaling via phosphorelay pathway"/>
    <property type="evidence" value="ECO:0007669"/>
    <property type="project" value="TreeGrafter"/>
</dbReference>
<keyword evidence="8" id="KW-0902">Two-component regulatory system</keyword>